<organism evidence="18 19">
    <name type="scientific">Cloeon dipterum</name>
    <dbReference type="NCBI Taxonomy" id="197152"/>
    <lineage>
        <taxon>Eukaryota</taxon>
        <taxon>Metazoa</taxon>
        <taxon>Ecdysozoa</taxon>
        <taxon>Arthropoda</taxon>
        <taxon>Hexapoda</taxon>
        <taxon>Insecta</taxon>
        <taxon>Pterygota</taxon>
        <taxon>Palaeoptera</taxon>
        <taxon>Ephemeroptera</taxon>
        <taxon>Pisciforma</taxon>
        <taxon>Baetidae</taxon>
        <taxon>Cloeon</taxon>
    </lineage>
</organism>
<dbReference type="OrthoDB" id="5818554at2759"/>
<comment type="catalytic activity">
    <reaction evidence="16">
        <text>a phosphate monoester + H2O = an alcohol + phosphate</text>
        <dbReference type="Rhea" id="RHEA:15017"/>
        <dbReference type="ChEBI" id="CHEBI:15377"/>
        <dbReference type="ChEBI" id="CHEBI:30879"/>
        <dbReference type="ChEBI" id="CHEBI:43474"/>
        <dbReference type="ChEBI" id="CHEBI:67140"/>
        <dbReference type="EC" id="3.1.3.1"/>
    </reaction>
</comment>
<name>A0A8S1CMT1_9INSE</name>
<feature type="binding site" evidence="14">
    <location>
        <position position="379"/>
    </location>
    <ligand>
        <name>Zn(2+)</name>
        <dbReference type="ChEBI" id="CHEBI:29105"/>
        <label>2</label>
    </ligand>
</feature>
<dbReference type="EMBL" id="CADEPI010000042">
    <property type="protein sequence ID" value="CAB3369094.1"/>
    <property type="molecule type" value="Genomic_DNA"/>
</dbReference>
<dbReference type="SUPFAM" id="SSF53649">
    <property type="entry name" value="Alkaline phosphatase-like"/>
    <property type="match status" value="1"/>
</dbReference>
<sequence>MRCPPLLLTLVLALATYTAATIEEKDYWMNLGRSHLEHVLSKQPNTNLAKNVILFVGDGMGLATVTAARIFKGQQQGMEGAEKGSLVWETFPDVGLVKTYNVDKQVPDSAGTGTAIFTGVKTNMGVVGVDARVPKGKCDATQVKKASLDSIMQWAQASGKLTGFVTTTRVTHATPSSTYARSPHREWECNAKIPIGATNCVKDIARQLIEDEPGRNLRVIFGGGLSPMGVANYTGPDEEVCKRTDGRNLADEWVRDKESAGVRATFVRNNGELARVTPGEHDAVMGLFATNHMEYDAERDQGPEGSPSLLNMTTTAMRLLQKGPNGFLLMVEGGLIDQAHHQNYARLALMETVGMEATVQAVLEMTSREDTLVIVTADHSHTMTMNGYPARGNDILGMAHNSTKKQLFETLTYANGPGHYDHLNNATDRSSVYLDPSQMANRSDIHYRHFAPIGIKSETHGGEDIAVYAIGPFSHLFNGVHEQNYIAHAISCAGQFGPNADMCKSTKSAASGFGSKAHPIAIMLIFTFVRITLL</sequence>
<evidence type="ECO:0000256" key="13">
    <source>
        <dbReference type="PIRSR" id="PIRSR601952-1"/>
    </source>
</evidence>
<feature type="binding site" evidence="14">
    <location>
        <position position="172"/>
    </location>
    <ligand>
        <name>Mg(2+)</name>
        <dbReference type="ChEBI" id="CHEBI:18420"/>
    </ligand>
</feature>
<evidence type="ECO:0000256" key="14">
    <source>
        <dbReference type="PIRSR" id="PIRSR601952-2"/>
    </source>
</evidence>
<feature type="chain" id="PRO_5035885669" description="Alkaline phosphatase" evidence="17">
    <location>
        <begin position="21"/>
        <end position="534"/>
    </location>
</feature>
<evidence type="ECO:0000256" key="2">
    <source>
        <dbReference type="ARBA" id="ARBA00005984"/>
    </source>
</evidence>
<evidence type="ECO:0000313" key="19">
    <source>
        <dbReference type="Proteomes" id="UP000494165"/>
    </source>
</evidence>
<feature type="binding site" evidence="14">
    <location>
        <position position="460"/>
    </location>
    <ligand>
        <name>Zn(2+)</name>
        <dbReference type="ChEBI" id="CHEBI:29105"/>
        <label>2</label>
    </ligand>
</feature>
<dbReference type="GO" id="GO:0098552">
    <property type="term" value="C:side of membrane"/>
    <property type="evidence" value="ECO:0007669"/>
    <property type="project" value="UniProtKB-KW"/>
</dbReference>
<comment type="cofactor">
    <cofactor evidence="14">
        <name>Zn(2+)</name>
        <dbReference type="ChEBI" id="CHEBI:29105"/>
    </cofactor>
    <text evidence="14">Binds 2 Zn(2+) ions.</text>
</comment>
<dbReference type="Proteomes" id="UP000494165">
    <property type="component" value="Unassembled WGS sequence"/>
</dbReference>
<evidence type="ECO:0000256" key="8">
    <source>
        <dbReference type="ARBA" id="ARBA00022833"/>
    </source>
</evidence>
<keyword evidence="5" id="KW-0336">GPI-anchor</keyword>
<evidence type="ECO:0000256" key="15">
    <source>
        <dbReference type="RuleBase" id="RU003946"/>
    </source>
</evidence>
<dbReference type="Gene3D" id="3.40.720.10">
    <property type="entry name" value="Alkaline Phosphatase, subunit A"/>
    <property type="match status" value="1"/>
</dbReference>
<feature type="binding site" evidence="14">
    <location>
        <position position="174"/>
    </location>
    <ligand>
        <name>Mg(2+)</name>
        <dbReference type="ChEBI" id="CHEBI:18420"/>
    </ligand>
</feature>
<feature type="binding site" evidence="14">
    <location>
        <position position="337"/>
    </location>
    <ligand>
        <name>Zn(2+)</name>
        <dbReference type="ChEBI" id="CHEBI:29105"/>
        <label>2</label>
    </ligand>
</feature>
<evidence type="ECO:0000256" key="10">
    <source>
        <dbReference type="ARBA" id="ARBA00023136"/>
    </source>
</evidence>
<keyword evidence="17" id="KW-0732">Signal</keyword>
<dbReference type="GO" id="GO:0046872">
    <property type="term" value="F:metal ion binding"/>
    <property type="evidence" value="ECO:0007669"/>
    <property type="project" value="UniProtKB-KW"/>
</dbReference>
<dbReference type="Pfam" id="PF00245">
    <property type="entry name" value="Alk_phosphatase"/>
    <property type="match status" value="1"/>
</dbReference>
<feature type="active site" description="Phosphoserine intermediate" evidence="13">
    <location>
        <position position="109"/>
    </location>
</feature>
<evidence type="ECO:0000256" key="6">
    <source>
        <dbReference type="ARBA" id="ARBA00022723"/>
    </source>
</evidence>
<comment type="similarity">
    <text evidence="2 15">Belongs to the alkaline phosphatase family.</text>
</comment>
<dbReference type="FunFam" id="3.40.720.10:FF:000008">
    <property type="entry name" value="Alkaline phosphatase"/>
    <property type="match status" value="1"/>
</dbReference>
<evidence type="ECO:0000256" key="4">
    <source>
        <dbReference type="ARBA" id="ARBA00022475"/>
    </source>
</evidence>
<comment type="cofactor">
    <cofactor evidence="14">
        <name>Mg(2+)</name>
        <dbReference type="ChEBI" id="CHEBI:18420"/>
    </cofactor>
    <text evidence="14">Binds 1 Mg(2+) ion.</text>
</comment>
<protein>
    <recommendedName>
        <fullName evidence="3 16">Alkaline phosphatase</fullName>
        <ecNumber evidence="3 16">3.1.3.1</ecNumber>
    </recommendedName>
</protein>
<keyword evidence="7 16" id="KW-0378">Hydrolase</keyword>
<keyword evidence="12" id="KW-0449">Lipoprotein</keyword>
<feature type="binding site" evidence="14">
    <location>
        <position position="332"/>
    </location>
    <ligand>
        <name>Mg(2+)</name>
        <dbReference type="ChEBI" id="CHEBI:18420"/>
    </ligand>
</feature>
<dbReference type="PANTHER" id="PTHR11596:SF83">
    <property type="entry name" value="ALKALINE PHOSPHATASE 4"/>
    <property type="match status" value="1"/>
</dbReference>
<feature type="signal peptide" evidence="17">
    <location>
        <begin position="1"/>
        <end position="20"/>
    </location>
</feature>
<dbReference type="InterPro" id="IPR018299">
    <property type="entry name" value="Alkaline_phosphatase_AS"/>
</dbReference>
<comment type="caution">
    <text evidence="18">The sequence shown here is derived from an EMBL/GenBank/DDBJ whole genome shotgun (WGS) entry which is preliminary data.</text>
</comment>
<evidence type="ECO:0000256" key="12">
    <source>
        <dbReference type="ARBA" id="ARBA00023288"/>
    </source>
</evidence>
<dbReference type="InterPro" id="IPR001952">
    <property type="entry name" value="Alkaline_phosphatase"/>
</dbReference>
<keyword evidence="10" id="KW-0472">Membrane</keyword>
<keyword evidence="6 14" id="KW-0479">Metal-binding</keyword>
<dbReference type="PANTHER" id="PTHR11596">
    <property type="entry name" value="ALKALINE PHOSPHATASE"/>
    <property type="match status" value="1"/>
</dbReference>
<proteinExistence type="inferred from homology"/>
<keyword evidence="8 14" id="KW-0862">Zinc</keyword>
<keyword evidence="19" id="KW-1185">Reference proteome</keyword>
<dbReference type="PRINTS" id="PR00113">
    <property type="entry name" value="ALKPHPHTASE"/>
</dbReference>
<dbReference type="AlphaFoldDB" id="A0A8S1CMT1"/>
<evidence type="ECO:0000256" key="1">
    <source>
        <dbReference type="ARBA" id="ARBA00004609"/>
    </source>
</evidence>
<dbReference type="SMART" id="SM00098">
    <property type="entry name" value="alkPPc"/>
    <property type="match status" value="1"/>
</dbReference>
<dbReference type="PROSITE" id="PS00123">
    <property type="entry name" value="ALKALINE_PHOSPHATASE"/>
    <property type="match status" value="1"/>
</dbReference>
<keyword evidence="4" id="KW-1003">Cell membrane</keyword>
<dbReference type="InterPro" id="IPR017850">
    <property type="entry name" value="Alkaline_phosphatase_core_sf"/>
</dbReference>
<dbReference type="GO" id="GO:0005886">
    <property type="term" value="C:plasma membrane"/>
    <property type="evidence" value="ECO:0007669"/>
    <property type="project" value="UniProtKB-SubCell"/>
</dbReference>
<feature type="binding site" evidence="14">
    <location>
        <position position="58"/>
    </location>
    <ligand>
        <name>Zn(2+)</name>
        <dbReference type="ChEBI" id="CHEBI:29105"/>
        <label>2</label>
    </ligand>
</feature>
<gene>
    <name evidence="18" type="ORF">CLODIP_2_CD02552</name>
</gene>
<feature type="binding site" evidence="14">
    <location>
        <position position="58"/>
    </location>
    <ligand>
        <name>Mg(2+)</name>
        <dbReference type="ChEBI" id="CHEBI:18420"/>
    </ligand>
</feature>
<dbReference type="CDD" id="cd16012">
    <property type="entry name" value="ALP"/>
    <property type="match status" value="1"/>
</dbReference>
<comment type="subcellular location">
    <subcellularLocation>
        <location evidence="1">Cell membrane</location>
        <topology evidence="1">Lipid-anchor</topology>
        <topology evidence="1">GPI-anchor</topology>
    </subcellularLocation>
</comment>
<evidence type="ECO:0000256" key="16">
    <source>
        <dbReference type="RuleBase" id="RU003947"/>
    </source>
</evidence>
<keyword evidence="11" id="KW-0325">Glycoprotein</keyword>
<evidence type="ECO:0000256" key="7">
    <source>
        <dbReference type="ARBA" id="ARBA00022801"/>
    </source>
</evidence>
<feature type="binding site" evidence="14">
    <location>
        <position position="378"/>
    </location>
    <ligand>
        <name>Zn(2+)</name>
        <dbReference type="ChEBI" id="CHEBI:29105"/>
        <label>2</label>
    </ligand>
</feature>
<evidence type="ECO:0000256" key="11">
    <source>
        <dbReference type="ARBA" id="ARBA00023180"/>
    </source>
</evidence>
<feature type="binding site" evidence="14">
    <location>
        <position position="341"/>
    </location>
    <ligand>
        <name>Zn(2+)</name>
        <dbReference type="ChEBI" id="CHEBI:29105"/>
        <label>2</label>
    </ligand>
</feature>
<accession>A0A8S1CMT1</accession>
<dbReference type="GO" id="GO:0004035">
    <property type="term" value="F:alkaline phosphatase activity"/>
    <property type="evidence" value="ECO:0007669"/>
    <property type="project" value="UniProtKB-EC"/>
</dbReference>
<evidence type="ECO:0000256" key="9">
    <source>
        <dbReference type="ARBA" id="ARBA00022842"/>
    </source>
</evidence>
<reference evidence="18 19" key="1">
    <citation type="submission" date="2020-04" db="EMBL/GenBank/DDBJ databases">
        <authorList>
            <person name="Alioto T."/>
            <person name="Alioto T."/>
            <person name="Gomez Garrido J."/>
        </authorList>
    </citation>
    <scope>NUCLEOTIDE SEQUENCE [LARGE SCALE GENOMIC DNA]</scope>
</reference>
<keyword evidence="9 14" id="KW-0460">Magnesium</keyword>
<evidence type="ECO:0000256" key="3">
    <source>
        <dbReference type="ARBA" id="ARBA00012647"/>
    </source>
</evidence>
<evidence type="ECO:0000256" key="5">
    <source>
        <dbReference type="ARBA" id="ARBA00022622"/>
    </source>
</evidence>
<evidence type="ECO:0000256" key="17">
    <source>
        <dbReference type="SAM" id="SignalP"/>
    </source>
</evidence>
<dbReference type="EC" id="3.1.3.1" evidence="3 16"/>
<evidence type="ECO:0000313" key="18">
    <source>
        <dbReference type="EMBL" id="CAB3369094.1"/>
    </source>
</evidence>